<dbReference type="AlphaFoldDB" id="A0A518G8C7"/>
<accession>A0A518G8C7</accession>
<protein>
    <submittedName>
        <fullName evidence="1">Uncharacterized protein</fullName>
    </submittedName>
</protein>
<sequence length="92" mass="10144">MGASHVLKLAISSWVAVSQLVGGARCPFNPRTLQRSRNEVQTPRSPWREQQFEKVAGRRTNSVRGMGMLYPSEAIVSDPTERVDLAPCSFAA</sequence>
<evidence type="ECO:0000313" key="1">
    <source>
        <dbReference type="EMBL" id="QDV24833.1"/>
    </source>
</evidence>
<dbReference type="EMBL" id="CP036298">
    <property type="protein sequence ID" value="QDV24833.1"/>
    <property type="molecule type" value="Genomic_DNA"/>
</dbReference>
<proteinExistence type="predicted"/>
<reference evidence="1 2" key="1">
    <citation type="submission" date="2019-02" db="EMBL/GenBank/DDBJ databases">
        <title>Deep-cultivation of Planctomycetes and their phenomic and genomic characterization uncovers novel biology.</title>
        <authorList>
            <person name="Wiegand S."/>
            <person name="Jogler M."/>
            <person name="Boedeker C."/>
            <person name="Pinto D."/>
            <person name="Vollmers J."/>
            <person name="Rivas-Marin E."/>
            <person name="Kohn T."/>
            <person name="Peeters S.H."/>
            <person name="Heuer A."/>
            <person name="Rast P."/>
            <person name="Oberbeckmann S."/>
            <person name="Bunk B."/>
            <person name="Jeske O."/>
            <person name="Meyerdierks A."/>
            <person name="Storesund J.E."/>
            <person name="Kallscheuer N."/>
            <person name="Luecker S."/>
            <person name="Lage O.M."/>
            <person name="Pohl T."/>
            <person name="Merkel B.J."/>
            <person name="Hornburger P."/>
            <person name="Mueller R.-W."/>
            <person name="Bruemmer F."/>
            <person name="Labrenz M."/>
            <person name="Spormann A.M."/>
            <person name="Op den Camp H."/>
            <person name="Overmann J."/>
            <person name="Amann R."/>
            <person name="Jetten M.S.M."/>
            <person name="Mascher T."/>
            <person name="Medema M.H."/>
            <person name="Devos D.P."/>
            <person name="Kaster A.-K."/>
            <person name="Ovreas L."/>
            <person name="Rohde M."/>
            <person name="Galperin M.Y."/>
            <person name="Jogler C."/>
        </authorList>
    </citation>
    <scope>NUCLEOTIDE SEQUENCE [LARGE SCALE GENOMIC DNA]</scope>
    <source>
        <strain evidence="1 2">Q31a</strain>
    </source>
</reference>
<organism evidence="1 2">
    <name type="scientific">Aureliella helgolandensis</name>
    <dbReference type="NCBI Taxonomy" id="2527968"/>
    <lineage>
        <taxon>Bacteria</taxon>
        <taxon>Pseudomonadati</taxon>
        <taxon>Planctomycetota</taxon>
        <taxon>Planctomycetia</taxon>
        <taxon>Pirellulales</taxon>
        <taxon>Pirellulaceae</taxon>
        <taxon>Aureliella</taxon>
    </lineage>
</organism>
<dbReference type="KEGG" id="ahel:Q31a_31550"/>
<evidence type="ECO:0000313" key="2">
    <source>
        <dbReference type="Proteomes" id="UP000318017"/>
    </source>
</evidence>
<gene>
    <name evidence="1" type="ORF">Q31a_31550</name>
</gene>
<dbReference type="Proteomes" id="UP000318017">
    <property type="component" value="Chromosome"/>
</dbReference>
<name>A0A518G8C7_9BACT</name>
<keyword evidence="2" id="KW-1185">Reference proteome</keyword>